<organism evidence="9 10">
    <name type="scientific">Perkinsus olseni</name>
    <name type="common">Perkinsus atlanticus</name>
    <dbReference type="NCBI Taxonomy" id="32597"/>
    <lineage>
        <taxon>Eukaryota</taxon>
        <taxon>Sar</taxon>
        <taxon>Alveolata</taxon>
        <taxon>Perkinsozoa</taxon>
        <taxon>Perkinsea</taxon>
        <taxon>Perkinsida</taxon>
        <taxon>Perkinsidae</taxon>
        <taxon>Perkinsus</taxon>
    </lineage>
</organism>
<dbReference type="Gene3D" id="3.30.70.270">
    <property type="match status" value="1"/>
</dbReference>
<dbReference type="Gene3D" id="1.10.340.70">
    <property type="match status" value="1"/>
</dbReference>
<keyword evidence="5" id="KW-0378">Hydrolase</keyword>
<dbReference type="PANTHER" id="PTHR33064">
    <property type="entry name" value="POL PROTEIN"/>
    <property type="match status" value="1"/>
</dbReference>
<protein>
    <recommendedName>
        <fullName evidence="8">Integrase catalytic domain-containing protein</fullName>
    </recommendedName>
</protein>
<evidence type="ECO:0000313" key="10">
    <source>
        <dbReference type="Proteomes" id="UP000541610"/>
    </source>
</evidence>
<dbReference type="Gene3D" id="3.30.420.10">
    <property type="entry name" value="Ribonuclease H-like superfamily/Ribonuclease H"/>
    <property type="match status" value="1"/>
</dbReference>
<dbReference type="PANTHER" id="PTHR33064:SF37">
    <property type="entry name" value="RIBONUCLEASE H"/>
    <property type="match status" value="1"/>
</dbReference>
<comment type="caution">
    <text evidence="9">The sequence shown here is derived from an EMBL/GenBank/DDBJ whole genome shotgun (WGS) entry which is preliminary data.</text>
</comment>
<dbReference type="CDD" id="cd00303">
    <property type="entry name" value="retropepsin_like"/>
    <property type="match status" value="1"/>
</dbReference>
<evidence type="ECO:0000256" key="4">
    <source>
        <dbReference type="ARBA" id="ARBA00022759"/>
    </source>
</evidence>
<dbReference type="InterPro" id="IPR021109">
    <property type="entry name" value="Peptidase_aspartic_dom_sf"/>
</dbReference>
<keyword evidence="1" id="KW-0808">Transferase</keyword>
<dbReference type="Proteomes" id="UP000541610">
    <property type="component" value="Unassembled WGS sequence"/>
</dbReference>
<feature type="region of interest" description="Disordered" evidence="7">
    <location>
        <begin position="382"/>
        <end position="437"/>
    </location>
</feature>
<dbReference type="SUPFAM" id="SSF53098">
    <property type="entry name" value="Ribonuclease H-like"/>
    <property type="match status" value="1"/>
</dbReference>
<dbReference type="GO" id="GO:0004519">
    <property type="term" value="F:endonuclease activity"/>
    <property type="evidence" value="ECO:0007669"/>
    <property type="project" value="UniProtKB-KW"/>
</dbReference>
<dbReference type="GO" id="GO:0006508">
    <property type="term" value="P:proteolysis"/>
    <property type="evidence" value="ECO:0007669"/>
    <property type="project" value="InterPro"/>
</dbReference>
<dbReference type="InterPro" id="IPR001584">
    <property type="entry name" value="Integrase_cat-core"/>
</dbReference>
<dbReference type="Gene3D" id="2.40.70.10">
    <property type="entry name" value="Acid Proteases"/>
    <property type="match status" value="1"/>
</dbReference>
<dbReference type="OrthoDB" id="422540at2759"/>
<evidence type="ECO:0000256" key="1">
    <source>
        <dbReference type="ARBA" id="ARBA00022679"/>
    </source>
</evidence>
<evidence type="ECO:0000313" key="9">
    <source>
        <dbReference type="EMBL" id="KAF4685595.1"/>
    </source>
</evidence>
<keyword evidence="6" id="KW-0695">RNA-directed DNA polymerase</keyword>
<keyword evidence="2" id="KW-0548">Nucleotidyltransferase</keyword>
<keyword evidence="3" id="KW-0540">Nuclease</keyword>
<dbReference type="InterPro" id="IPR043128">
    <property type="entry name" value="Rev_trsase/Diguanyl_cyclase"/>
</dbReference>
<dbReference type="SUPFAM" id="SSF50630">
    <property type="entry name" value="Acid proteases"/>
    <property type="match status" value="1"/>
</dbReference>
<evidence type="ECO:0000259" key="8">
    <source>
        <dbReference type="PROSITE" id="PS50994"/>
    </source>
</evidence>
<feature type="region of interest" description="Disordered" evidence="7">
    <location>
        <begin position="1226"/>
        <end position="1257"/>
    </location>
</feature>
<dbReference type="InterPro" id="IPR041588">
    <property type="entry name" value="Integrase_H2C2"/>
</dbReference>
<feature type="domain" description="Integrase catalytic" evidence="8">
    <location>
        <begin position="1416"/>
        <end position="1598"/>
    </location>
</feature>
<dbReference type="PROSITE" id="PS00141">
    <property type="entry name" value="ASP_PROTEASE"/>
    <property type="match status" value="1"/>
</dbReference>
<evidence type="ECO:0000256" key="7">
    <source>
        <dbReference type="SAM" id="MobiDB-lite"/>
    </source>
</evidence>
<evidence type="ECO:0000256" key="2">
    <source>
        <dbReference type="ARBA" id="ARBA00022695"/>
    </source>
</evidence>
<evidence type="ECO:0000256" key="5">
    <source>
        <dbReference type="ARBA" id="ARBA00022801"/>
    </source>
</evidence>
<evidence type="ECO:0000256" key="6">
    <source>
        <dbReference type="ARBA" id="ARBA00022918"/>
    </source>
</evidence>
<dbReference type="InterPro" id="IPR036397">
    <property type="entry name" value="RNaseH_sf"/>
</dbReference>
<dbReference type="InterPro" id="IPR043502">
    <property type="entry name" value="DNA/RNA_pol_sf"/>
</dbReference>
<dbReference type="GO" id="GO:0015074">
    <property type="term" value="P:DNA integration"/>
    <property type="evidence" value="ECO:0007669"/>
    <property type="project" value="InterPro"/>
</dbReference>
<evidence type="ECO:0000256" key="3">
    <source>
        <dbReference type="ARBA" id="ARBA00022722"/>
    </source>
</evidence>
<name>A0A7J6NP43_PEROL</name>
<dbReference type="InterPro" id="IPR001969">
    <property type="entry name" value="Aspartic_peptidase_AS"/>
</dbReference>
<dbReference type="GO" id="GO:0003676">
    <property type="term" value="F:nucleic acid binding"/>
    <property type="evidence" value="ECO:0007669"/>
    <property type="project" value="InterPro"/>
</dbReference>
<dbReference type="Pfam" id="PF17921">
    <property type="entry name" value="Integrase_H2C2"/>
    <property type="match status" value="1"/>
</dbReference>
<keyword evidence="4" id="KW-0255">Endonuclease</keyword>
<dbReference type="InterPro" id="IPR051320">
    <property type="entry name" value="Viral_Replic_Matur_Polypro"/>
</dbReference>
<reference evidence="9 10" key="1">
    <citation type="submission" date="2020-04" db="EMBL/GenBank/DDBJ databases">
        <title>Perkinsus olseni comparative genomics.</title>
        <authorList>
            <person name="Bogema D.R."/>
        </authorList>
    </citation>
    <scope>NUCLEOTIDE SEQUENCE [LARGE SCALE GENOMIC DNA]</scope>
    <source>
        <strain evidence="9">00978-12</strain>
    </source>
</reference>
<dbReference type="EMBL" id="JABANP010000257">
    <property type="protein sequence ID" value="KAF4685595.1"/>
    <property type="molecule type" value="Genomic_DNA"/>
</dbReference>
<sequence length="1864" mass="202540">MVEANVSMANLQSSVAPDLSSSGPSDLATLIRKQDGLFSHIASYKSDLLVLDVDSDGYPVPAEDFIDANVTEFRTLQVEANVHPVLVRWSASLAEAVRARAAEEPDLSPAAIARWTFQELFYVGMVAGVDDSLAMSVAAFLSTSSTKQALRLARIVGLGSERALEREVTRQLSFVAVGPQLGLGAPRRGDHPQVASSVDIVGSGGPRYNVDKIPLEVTVPWDGPTAALPYVALRKNIETTGRFYKLGSDELLVFLFRNLSPALRSSLSAEIEGDITLASFWQAMDRRFGCTETSASATIRWEHLQMGEGDTVDAYASRVRMEAQLFARVTGTALAPSLIVARLVRGLRPDIRDNLEASLSFRLSTLTFEEAREAALYIEARRTAPATERKGGGAGGGPPRSKGPSRPERTEPVANREGQVPDSGAAAEPKDKRSGKRHCRYCAEHKLPGFDKHNDDRCWQNPANAAIVPAWYKNKKGPRGEDQSQDKARSAGTFMATNQGAMWVRAESGGEYVGLLLDTGSDFSVVSRNTLSRLGVIDVSPLTSPVTVGSVNGAESVRLDSTASIPVTVKDTEGKAHDFNLLVHVADTTELNELLRCGVVLLGSSTMARLRGDILGSQGLFRSHVLGADFPLHRPSHGAIHRGDEGLGLVMRDGGCEVPSDEEIERRLEGWSWPTVRVKMSATATPPPRRGPYPCGPVERRAMSLLVDKLTAAGHVEVLSEGRVREGKYWVVPAFVVPKDSAPAISDPAQLTAENVQKHYRLVLDHRPVNECCAPLESTWAGYQVPISEGIDSVGAGAWFGSIDVKDAYFMLRYGPEDERYFGFSFWGADGSVRYGVHRSMVMGWCNASFWWSWAFWNLLDTALPEVAKFLLVYVDDVLVWHPVRETCSRILAAVLHAIRVVGGEVPPHKVKLPASEIDFVGLHLTPQGYTVSDSALAELRSVLAYPPTTLRGLRVKLGVAQYCRNLWNPAVSGVEGSLSHLTAPFTDMIGRMTAAGARKSAKLPWTPDHDLAWRRLAGGISGGLIGFHRSEDSTPYTQFVVTSDASPVAGAATLYLLDRRVFLESFGAGEVPMDSDWLSQKGLVVALWMHKWSRAERRYDISDRELYAICKALFAWRHRILECLYRSGGASDVLDNLSEDAGRQDVGRLVAMTDSTATLGRMLARNSYTLKPCTTRDKRWLSWLSDLGDFPEGGVTLCHVNGRHNQLSDVLSRLMEGGREFLPEGHPKPVALVAPEGSTDGEGESARGESAGLVAPSGTADVDLEKVSGFVVESQSKDGSTLVFGAALMAWVEHFRAGAALPASAAEALEMGLVEWNSGVTVFKEATVAGPSWALVVPDTPMEEYVGVLSLNYEPKWSVRQWLLFVFHDVALHPGAEAVRETMFPRFWWPGSSGDVSRWVQSCDQCLEVKRGTRLKSIPAVRVARGLVARDERGKHVALDHGFPSPTWMPPSDPNHKAFVCAVCLSTGFSMLSPVRSTSTEHTMEFLLKSWVPLAGLPLSITADNAIASNEYRASLLAFGVRVCRVASFSPWANGAAERRVGLAKERMAFLRLPWDTALPWVQLQLNSTPGSSGASPALLMFGTELRTPSSVAAEMLLPTSGADGSEALSDSPDAPAMVRQIIDQVVGRVRRITVSKHSKDALRRYSSTPGRVPNDGEKVVWRRPGCIPVEGTARLVQGPHTEGSPFVYLNNVLGQVVVIEPEGTTTPGKAVPVSAVHLESRKSLVDRTRPTLASEGSMDFRSLKEKDVVLCRLTDGLDALAEVVSDGVTDGLVHVLEPVDAAGLTFKRVWIHLVDGDFRFADSCPAGCGSVLRSVEKVIAKVSLTAKGSLRQSSRRDLVAAGYLSERLVIRFPTHSYLYSPP</sequence>
<dbReference type="Pfam" id="PF00078">
    <property type="entry name" value="RVT_1"/>
    <property type="match status" value="1"/>
</dbReference>
<feature type="compositionally biased region" description="Basic and acidic residues" evidence="7">
    <location>
        <begin position="382"/>
        <end position="391"/>
    </location>
</feature>
<proteinExistence type="predicted"/>
<dbReference type="GO" id="GO:0003964">
    <property type="term" value="F:RNA-directed DNA polymerase activity"/>
    <property type="evidence" value="ECO:0007669"/>
    <property type="project" value="UniProtKB-KW"/>
</dbReference>
<dbReference type="InterPro" id="IPR012337">
    <property type="entry name" value="RNaseH-like_sf"/>
</dbReference>
<dbReference type="PROSITE" id="PS50994">
    <property type="entry name" value="INTEGRASE"/>
    <property type="match status" value="1"/>
</dbReference>
<dbReference type="Gene3D" id="3.10.10.10">
    <property type="entry name" value="HIV Type 1 Reverse Transcriptase, subunit A, domain 1"/>
    <property type="match status" value="1"/>
</dbReference>
<gene>
    <name evidence="9" type="ORF">FOZ60_006373</name>
</gene>
<dbReference type="GO" id="GO:0004190">
    <property type="term" value="F:aspartic-type endopeptidase activity"/>
    <property type="evidence" value="ECO:0007669"/>
    <property type="project" value="InterPro"/>
</dbReference>
<dbReference type="SUPFAM" id="SSF56672">
    <property type="entry name" value="DNA/RNA polymerases"/>
    <property type="match status" value="1"/>
</dbReference>
<accession>A0A7J6NP43</accession>
<dbReference type="InterPro" id="IPR000477">
    <property type="entry name" value="RT_dom"/>
</dbReference>